<dbReference type="InterPro" id="IPR022052">
    <property type="entry name" value="Histone-bd_RBBP4-like_N"/>
</dbReference>
<dbReference type="PANTHER" id="PTHR45903:SF1">
    <property type="entry name" value="GLUTAMATE-RICH WD REPEAT-CONTAINING PROTEIN 1"/>
    <property type="match status" value="1"/>
</dbReference>
<dbReference type="SUPFAM" id="SSF50978">
    <property type="entry name" value="WD40 repeat-like"/>
    <property type="match status" value="1"/>
</dbReference>
<feature type="repeat" description="WD" evidence="4">
    <location>
        <begin position="225"/>
        <end position="267"/>
    </location>
</feature>
<dbReference type="Pfam" id="PF00400">
    <property type="entry name" value="WD40"/>
    <property type="match status" value="4"/>
</dbReference>
<organism evidence="6">
    <name type="scientific">Amorphochlora amoebiformis</name>
    <dbReference type="NCBI Taxonomy" id="1561963"/>
    <lineage>
        <taxon>Eukaryota</taxon>
        <taxon>Sar</taxon>
        <taxon>Rhizaria</taxon>
        <taxon>Cercozoa</taxon>
        <taxon>Chlorarachniophyceae</taxon>
        <taxon>Amorphochlora</taxon>
    </lineage>
</organism>
<dbReference type="GO" id="GO:0042254">
    <property type="term" value="P:ribosome biogenesis"/>
    <property type="evidence" value="ECO:0007669"/>
    <property type="project" value="TreeGrafter"/>
</dbReference>
<evidence type="ECO:0000256" key="3">
    <source>
        <dbReference type="ARBA" id="ARBA00040876"/>
    </source>
</evidence>
<name>A0A7S0H7L9_9EUKA</name>
<dbReference type="GO" id="GO:0005730">
    <property type="term" value="C:nucleolus"/>
    <property type="evidence" value="ECO:0007669"/>
    <property type="project" value="TreeGrafter"/>
</dbReference>
<dbReference type="SMART" id="SM00320">
    <property type="entry name" value="WD40"/>
    <property type="match status" value="6"/>
</dbReference>
<evidence type="ECO:0000259" key="5">
    <source>
        <dbReference type="Pfam" id="PF12265"/>
    </source>
</evidence>
<dbReference type="Pfam" id="PF12265">
    <property type="entry name" value="CAF1C_H4-bd"/>
    <property type="match status" value="1"/>
</dbReference>
<evidence type="ECO:0000256" key="4">
    <source>
        <dbReference type="PROSITE-ProRule" id="PRU00221"/>
    </source>
</evidence>
<gene>
    <name evidence="6" type="ORF">LAMO00422_LOCUS23811</name>
</gene>
<protein>
    <recommendedName>
        <fullName evidence="3">Glutamate-rich WD repeat-containing protein 1</fullName>
    </recommendedName>
</protein>
<dbReference type="PANTHER" id="PTHR45903">
    <property type="entry name" value="GLUTAMATE-RICH WD REPEAT-CONTAINING PROTEIN 1"/>
    <property type="match status" value="1"/>
</dbReference>
<dbReference type="InterPro" id="IPR015943">
    <property type="entry name" value="WD40/YVTN_repeat-like_dom_sf"/>
</dbReference>
<keyword evidence="2" id="KW-0677">Repeat</keyword>
<dbReference type="InterPro" id="IPR036322">
    <property type="entry name" value="WD40_repeat_dom_sf"/>
</dbReference>
<dbReference type="InterPro" id="IPR051972">
    <property type="entry name" value="Glutamate-rich_WD_repeat"/>
</dbReference>
<sequence length="412" mass="46694">MEEERKESKAEKSLWRPGVDRMEEGEQLDYDPSTYITYHDISMEWPCLSIDVIRDPLGIHRTKFPMELFLVAGSQAAQASQNKVYLMKVSNIQKTYDENEMEEEDPEEPEYEQPNVDVKSFKHDGGINRIRVMPQAANIIATMSDTKNVHLWDTQNLLTALDFSSSAAHPASSKPLHTFSGHSTEGFALDWSPTVPGRLLTGDCSKYVYLWEKRESGWVIDKTPYNGHTDSVEDIQWSPVEKDVFATCSVDKTVRIWDTRRRKSSMLFVAAHQMDVNVISWNTNKPHLMLSGSDDGSFKVWDLRKFKSSLPSGHFTYHRGPITSIQWHPTEEAMLAVASADNQLSIWDLALEDEVDSKSIGANANVSEIPPQLLFVHQGQQNVKELRFHPQIPGVIISTAQSGLNIFKPCNL</sequence>
<dbReference type="EMBL" id="HBEM01034823">
    <property type="protein sequence ID" value="CAD8464844.1"/>
    <property type="molecule type" value="Transcribed_RNA"/>
</dbReference>
<dbReference type="InterPro" id="IPR020472">
    <property type="entry name" value="WD40_PAC1"/>
</dbReference>
<reference evidence="6" key="1">
    <citation type="submission" date="2021-01" db="EMBL/GenBank/DDBJ databases">
        <authorList>
            <person name="Corre E."/>
            <person name="Pelletier E."/>
            <person name="Niang G."/>
            <person name="Scheremetjew M."/>
            <person name="Finn R."/>
            <person name="Kale V."/>
            <person name="Holt S."/>
            <person name="Cochrane G."/>
            <person name="Meng A."/>
            <person name="Brown T."/>
            <person name="Cohen L."/>
        </authorList>
    </citation>
    <scope>NUCLEOTIDE SEQUENCE</scope>
    <source>
        <strain evidence="6">CCMP2058</strain>
    </source>
</reference>
<dbReference type="PRINTS" id="PR00320">
    <property type="entry name" value="GPROTEINBRPT"/>
</dbReference>
<dbReference type="AlphaFoldDB" id="A0A7S0H7L9"/>
<accession>A0A7S0H7L9</accession>
<dbReference type="InterPro" id="IPR001680">
    <property type="entry name" value="WD40_rpt"/>
</dbReference>
<proteinExistence type="predicted"/>
<dbReference type="PROSITE" id="PS50082">
    <property type="entry name" value="WD_REPEATS_2"/>
    <property type="match status" value="3"/>
</dbReference>
<feature type="repeat" description="WD" evidence="4">
    <location>
        <begin position="315"/>
        <end position="357"/>
    </location>
</feature>
<evidence type="ECO:0000313" key="6">
    <source>
        <dbReference type="EMBL" id="CAD8464844.1"/>
    </source>
</evidence>
<keyword evidence="1 4" id="KW-0853">WD repeat</keyword>
<evidence type="ECO:0000256" key="1">
    <source>
        <dbReference type="ARBA" id="ARBA00022574"/>
    </source>
</evidence>
<evidence type="ECO:0000256" key="2">
    <source>
        <dbReference type="ARBA" id="ARBA00022737"/>
    </source>
</evidence>
<dbReference type="Gene3D" id="2.130.10.10">
    <property type="entry name" value="YVTN repeat-like/Quinoprotein amine dehydrogenase"/>
    <property type="match status" value="1"/>
</dbReference>
<feature type="repeat" description="WD" evidence="4">
    <location>
        <begin position="269"/>
        <end position="304"/>
    </location>
</feature>
<feature type="domain" description="Histone-binding protein RBBP4-like N-terminal" evidence="5">
    <location>
        <begin position="26"/>
        <end position="92"/>
    </location>
</feature>
<dbReference type="PROSITE" id="PS50294">
    <property type="entry name" value="WD_REPEATS_REGION"/>
    <property type="match status" value="3"/>
</dbReference>